<dbReference type="GO" id="GO:1990841">
    <property type="term" value="F:promoter-specific chromatin binding"/>
    <property type="evidence" value="ECO:0007669"/>
    <property type="project" value="TreeGrafter"/>
</dbReference>
<evidence type="ECO:0000313" key="3">
    <source>
        <dbReference type="Proteomes" id="UP000030742"/>
    </source>
</evidence>
<dbReference type="PANTHER" id="PTHR10825:SF72">
    <property type="entry name" value="UBIQUITIN-LIKE DOMAIN-CONTAINING PROTEIN"/>
    <property type="match status" value="1"/>
</dbReference>
<dbReference type="Proteomes" id="UP000030742">
    <property type="component" value="Unassembled WGS sequence"/>
</dbReference>
<dbReference type="EMBL" id="KB632404">
    <property type="protein sequence ID" value="ERL95029.1"/>
    <property type="molecule type" value="Genomic_DNA"/>
</dbReference>
<organism evidence="2 3">
    <name type="scientific">Dendroctonus ponderosae</name>
    <name type="common">Mountain pine beetle</name>
    <dbReference type="NCBI Taxonomy" id="77166"/>
    <lineage>
        <taxon>Eukaryota</taxon>
        <taxon>Metazoa</taxon>
        <taxon>Ecdysozoa</taxon>
        <taxon>Arthropoda</taxon>
        <taxon>Hexapoda</taxon>
        <taxon>Insecta</taxon>
        <taxon>Pterygota</taxon>
        <taxon>Neoptera</taxon>
        <taxon>Endopterygota</taxon>
        <taxon>Coleoptera</taxon>
        <taxon>Polyphaga</taxon>
        <taxon>Cucujiformia</taxon>
        <taxon>Curculionidae</taxon>
        <taxon>Scolytinae</taxon>
        <taxon>Dendroctonus</taxon>
    </lineage>
</organism>
<reference evidence="2 3" key="1">
    <citation type="journal article" date="2013" name="Genome Biol.">
        <title>Draft genome of the mountain pine beetle, Dendroctonus ponderosae Hopkins, a major forest pest.</title>
        <authorList>
            <person name="Keeling C.I."/>
            <person name="Yuen M.M."/>
            <person name="Liao N.Y."/>
            <person name="Docking T.R."/>
            <person name="Chan S.K."/>
            <person name="Taylor G.A."/>
            <person name="Palmquist D.L."/>
            <person name="Jackman S.D."/>
            <person name="Nguyen A."/>
            <person name="Li M."/>
            <person name="Henderson H."/>
            <person name="Janes J.K."/>
            <person name="Zhao Y."/>
            <person name="Pandoh P."/>
            <person name="Moore R."/>
            <person name="Sperling F.A."/>
            <person name="Huber D.P."/>
            <person name="Birol I."/>
            <person name="Jones S.J."/>
            <person name="Bohlmann J."/>
        </authorList>
    </citation>
    <scope>NUCLEOTIDE SEQUENCE</scope>
</reference>
<dbReference type="OrthoDB" id="1305878at2759"/>
<dbReference type="Pfam" id="PF16207">
    <property type="entry name" value="RAWUL"/>
    <property type="match status" value="1"/>
</dbReference>
<name>U4ULS4_DENPD</name>
<protein>
    <recommendedName>
        <fullName evidence="1">RAWUL domain-containing protein</fullName>
    </recommendedName>
</protein>
<dbReference type="GO" id="GO:0035102">
    <property type="term" value="C:PRC1 complex"/>
    <property type="evidence" value="ECO:0007669"/>
    <property type="project" value="TreeGrafter"/>
</dbReference>
<feature type="non-terminal residue" evidence="2">
    <location>
        <position position="195"/>
    </location>
</feature>
<dbReference type="STRING" id="77166.U4ULS4"/>
<accession>U4ULS4</accession>
<dbReference type="GO" id="GO:0000122">
    <property type="term" value="P:negative regulation of transcription by RNA polymerase II"/>
    <property type="evidence" value="ECO:0007669"/>
    <property type="project" value="TreeGrafter"/>
</dbReference>
<gene>
    <name evidence="2" type="ORF">D910_12299</name>
</gene>
<dbReference type="AlphaFoldDB" id="U4ULS4"/>
<evidence type="ECO:0000259" key="1">
    <source>
        <dbReference type="Pfam" id="PF16207"/>
    </source>
</evidence>
<sequence length="195" mass="21663">MAIRYIRCSSAVSISHLKKLIHAKYELTDLHKVDVFFKEDNLDYSLTLIDVAYIYSWKRKNPLDLTYKIYESRVKKAKLECSECEEQTASSTNWKEVQLRISENGEMSITGIQESGMLQLLEATENFKSEVVITESKLLETAADAQSGPGDSKVSDAAKKPLPELQYIGKAAKLNVNGASIAAKASADLNHTPST</sequence>
<dbReference type="PANTHER" id="PTHR10825">
    <property type="entry name" value="RING FINGER DOMAIN-CONTAINING, POLYCOMB GROUP COMPONENT"/>
    <property type="match status" value="1"/>
</dbReference>
<evidence type="ECO:0000313" key="2">
    <source>
        <dbReference type="EMBL" id="ERL95029.1"/>
    </source>
</evidence>
<dbReference type="Gene3D" id="3.10.20.90">
    <property type="entry name" value="Phosphatidylinositol 3-kinase Catalytic Subunit, Chain A, domain 1"/>
    <property type="match status" value="1"/>
</dbReference>
<dbReference type="InterPro" id="IPR032443">
    <property type="entry name" value="RAWUL"/>
</dbReference>
<feature type="domain" description="RAWUL" evidence="1">
    <location>
        <begin position="4"/>
        <end position="68"/>
    </location>
</feature>
<proteinExistence type="predicted"/>